<gene>
    <name evidence="2" type="ordered locus">Emtol_3279</name>
</gene>
<dbReference type="Proteomes" id="UP000002875">
    <property type="component" value="Chromosome"/>
</dbReference>
<protein>
    <submittedName>
        <fullName evidence="2">DNA uptake protein and related DNA-binding protein-like protein</fullName>
    </submittedName>
</protein>
<name>A0ABN4APT2_EMTOG</name>
<dbReference type="Pfam" id="PF12836">
    <property type="entry name" value="HHH_3"/>
    <property type="match status" value="3"/>
</dbReference>
<keyword evidence="3" id="KW-1185">Reference proteome</keyword>
<keyword evidence="1" id="KW-0472">Membrane</keyword>
<dbReference type="InterPro" id="IPR051675">
    <property type="entry name" value="Endo/Exo/Phosphatase_dom_1"/>
</dbReference>
<proteinExistence type="predicted"/>
<evidence type="ECO:0000256" key="1">
    <source>
        <dbReference type="SAM" id="Phobius"/>
    </source>
</evidence>
<dbReference type="SUPFAM" id="SSF47781">
    <property type="entry name" value="RuvA domain 2-like"/>
    <property type="match status" value="3"/>
</dbReference>
<dbReference type="EMBL" id="CP002961">
    <property type="protein sequence ID" value="AFK04408.1"/>
    <property type="molecule type" value="Genomic_DNA"/>
</dbReference>
<organism evidence="2 3">
    <name type="scientific">Emticicia oligotrophica (strain DSM 17448 / CIP 109782 / MTCC 6937 / GPTSA100-15)</name>
    <dbReference type="NCBI Taxonomy" id="929562"/>
    <lineage>
        <taxon>Bacteria</taxon>
        <taxon>Pseudomonadati</taxon>
        <taxon>Bacteroidota</taxon>
        <taxon>Cytophagia</taxon>
        <taxon>Cytophagales</taxon>
        <taxon>Leadbetterellaceae</taxon>
        <taxon>Emticicia</taxon>
    </lineage>
</organism>
<keyword evidence="1" id="KW-0812">Transmembrane</keyword>
<dbReference type="Gene3D" id="1.10.150.320">
    <property type="entry name" value="Photosystem II 12 kDa extrinsic protein"/>
    <property type="match status" value="1"/>
</dbReference>
<dbReference type="RefSeq" id="WP_015030102.1">
    <property type="nucleotide sequence ID" value="NC_018748.1"/>
</dbReference>
<sequence>MKKLTNFIRSLLSVSPSEAKGVVIIFSAIILLILLMFFSEKYFSNSQQSLIISSPQMLDSMTVVLDRRKPHYQDNFKGNTYYKNDFTKKSYKSFPFDPNTVSISQLEELGLPKFIAERVEKYRNKGGKFRNKEDFARIYGLLPETYERLEPYITLPSAENESLHTPQAEIADLNKNSENYIENKGFDVRTTEVNQKFSNKLPTRFDLNTADTTILKSIKGIGSGYAKRIIKYRELLGGFVNPEQIRETYGLPPETADEILKFSFVKGGFRKIKINQVSLSEFRHPYLKYFQVKAIIAYRDQHGVFKSSEDLKQIKILEPEVIEKILPYIEW</sequence>
<dbReference type="PANTHER" id="PTHR21180:SF32">
    <property type="entry name" value="ENDONUCLEASE_EXONUCLEASE_PHOSPHATASE FAMILY DOMAIN-CONTAINING PROTEIN 1"/>
    <property type="match status" value="1"/>
</dbReference>
<keyword evidence="1" id="KW-1133">Transmembrane helix</keyword>
<evidence type="ECO:0000313" key="3">
    <source>
        <dbReference type="Proteomes" id="UP000002875"/>
    </source>
</evidence>
<dbReference type="PANTHER" id="PTHR21180">
    <property type="entry name" value="ENDONUCLEASE/EXONUCLEASE/PHOSPHATASE FAMILY DOMAIN-CONTAINING PROTEIN 1"/>
    <property type="match status" value="1"/>
</dbReference>
<feature type="transmembrane region" description="Helical" evidence="1">
    <location>
        <begin position="21"/>
        <end position="39"/>
    </location>
</feature>
<evidence type="ECO:0000313" key="2">
    <source>
        <dbReference type="EMBL" id="AFK04408.1"/>
    </source>
</evidence>
<reference evidence="2 3" key="1">
    <citation type="submission" date="2011-07" db="EMBL/GenBank/DDBJ databases">
        <title>The complete genome of chromosome of Emticicia oligotrophica DSM 17448.</title>
        <authorList>
            <consortium name="US DOE Joint Genome Institute (JGI-PGF)"/>
            <person name="Lucas S."/>
            <person name="Han J."/>
            <person name="Lapidus A."/>
            <person name="Bruce D."/>
            <person name="Goodwin L."/>
            <person name="Pitluck S."/>
            <person name="Peters L."/>
            <person name="Kyrpides N."/>
            <person name="Mavromatis K."/>
            <person name="Ivanova N."/>
            <person name="Ovchinnikova G."/>
            <person name="Teshima H."/>
            <person name="Detter J.C."/>
            <person name="Tapia R."/>
            <person name="Han C."/>
            <person name="Land M."/>
            <person name="Hauser L."/>
            <person name="Markowitz V."/>
            <person name="Cheng J.-F."/>
            <person name="Hugenholtz P."/>
            <person name="Woyke T."/>
            <person name="Wu D."/>
            <person name="Tindall B."/>
            <person name="Pomrenke H."/>
            <person name="Brambilla E."/>
            <person name="Klenk H.-P."/>
            <person name="Eisen J.A."/>
        </authorList>
    </citation>
    <scope>NUCLEOTIDE SEQUENCE [LARGE SCALE GENOMIC DNA]</scope>
    <source>
        <strain evidence="2 3">DSM 17448</strain>
    </source>
</reference>
<dbReference type="Gene3D" id="1.10.150.280">
    <property type="entry name" value="AF1531-like domain"/>
    <property type="match status" value="2"/>
</dbReference>
<accession>A0ABN4APT2</accession>
<dbReference type="InterPro" id="IPR010994">
    <property type="entry name" value="RuvA_2-like"/>
</dbReference>